<dbReference type="GO" id="GO:0000978">
    <property type="term" value="F:RNA polymerase II cis-regulatory region sequence-specific DNA binding"/>
    <property type="evidence" value="ECO:0007669"/>
    <property type="project" value="TreeGrafter"/>
</dbReference>
<protein>
    <recommendedName>
        <fullName evidence="5">Homeodomain-like protein</fullName>
    </recommendedName>
</protein>
<evidence type="ECO:0000259" key="1">
    <source>
        <dbReference type="PROSITE" id="PS50090"/>
    </source>
</evidence>
<dbReference type="InterPro" id="IPR050560">
    <property type="entry name" value="MYB_TF"/>
</dbReference>
<dbReference type="InterPro" id="IPR001005">
    <property type="entry name" value="SANT/Myb"/>
</dbReference>
<dbReference type="AlphaFoldDB" id="A0A6A5UMX0"/>
<dbReference type="OrthoDB" id="2350934at2759"/>
<accession>A0A6A5UMX0</accession>
<proteinExistence type="predicted"/>
<feature type="non-terminal residue" evidence="3">
    <location>
        <position position="109"/>
    </location>
</feature>
<gene>
    <name evidence="3" type="ORF">BU23DRAFT_435760</name>
</gene>
<organism evidence="3 4">
    <name type="scientific">Bimuria novae-zelandiae CBS 107.79</name>
    <dbReference type="NCBI Taxonomy" id="1447943"/>
    <lineage>
        <taxon>Eukaryota</taxon>
        <taxon>Fungi</taxon>
        <taxon>Dikarya</taxon>
        <taxon>Ascomycota</taxon>
        <taxon>Pezizomycotina</taxon>
        <taxon>Dothideomycetes</taxon>
        <taxon>Pleosporomycetidae</taxon>
        <taxon>Pleosporales</taxon>
        <taxon>Massarineae</taxon>
        <taxon>Didymosphaeriaceae</taxon>
        <taxon>Bimuria</taxon>
    </lineage>
</organism>
<dbReference type="Proteomes" id="UP000800036">
    <property type="component" value="Unassembled WGS sequence"/>
</dbReference>
<feature type="domain" description="Myb-like" evidence="1">
    <location>
        <begin position="1"/>
        <end position="46"/>
    </location>
</feature>
<dbReference type="PANTHER" id="PTHR45614">
    <property type="entry name" value="MYB PROTEIN-RELATED"/>
    <property type="match status" value="1"/>
</dbReference>
<dbReference type="Pfam" id="PF00249">
    <property type="entry name" value="Myb_DNA-binding"/>
    <property type="match status" value="1"/>
</dbReference>
<dbReference type="CDD" id="cd00167">
    <property type="entry name" value="SANT"/>
    <property type="match status" value="1"/>
</dbReference>
<evidence type="ECO:0000259" key="2">
    <source>
        <dbReference type="PROSITE" id="PS51294"/>
    </source>
</evidence>
<dbReference type="InterPro" id="IPR017930">
    <property type="entry name" value="Myb_dom"/>
</dbReference>
<dbReference type="PANTHER" id="PTHR45614:SF51">
    <property type="entry name" value="MYB-LIKE DNA-BINDING PROTEIN BAS1"/>
    <property type="match status" value="1"/>
</dbReference>
<keyword evidence="4" id="KW-1185">Reference proteome</keyword>
<dbReference type="SMART" id="SM00717">
    <property type="entry name" value="SANT"/>
    <property type="match status" value="1"/>
</dbReference>
<evidence type="ECO:0000313" key="4">
    <source>
        <dbReference type="Proteomes" id="UP000800036"/>
    </source>
</evidence>
<dbReference type="PROSITE" id="PS51294">
    <property type="entry name" value="HTH_MYB"/>
    <property type="match status" value="1"/>
</dbReference>
<feature type="non-terminal residue" evidence="3">
    <location>
        <position position="1"/>
    </location>
</feature>
<evidence type="ECO:0008006" key="5">
    <source>
        <dbReference type="Google" id="ProtNLM"/>
    </source>
</evidence>
<dbReference type="Gene3D" id="1.10.10.60">
    <property type="entry name" value="Homeodomain-like"/>
    <property type="match status" value="1"/>
</dbReference>
<name>A0A6A5UMX0_9PLEO</name>
<evidence type="ECO:0000313" key="3">
    <source>
        <dbReference type="EMBL" id="KAF1965720.1"/>
    </source>
</evidence>
<dbReference type="InterPro" id="IPR009057">
    <property type="entry name" value="Homeodomain-like_sf"/>
</dbReference>
<reference evidence="3" key="1">
    <citation type="journal article" date="2020" name="Stud. Mycol.">
        <title>101 Dothideomycetes genomes: a test case for predicting lifestyles and emergence of pathogens.</title>
        <authorList>
            <person name="Haridas S."/>
            <person name="Albert R."/>
            <person name="Binder M."/>
            <person name="Bloem J."/>
            <person name="Labutti K."/>
            <person name="Salamov A."/>
            <person name="Andreopoulos B."/>
            <person name="Baker S."/>
            <person name="Barry K."/>
            <person name="Bills G."/>
            <person name="Bluhm B."/>
            <person name="Cannon C."/>
            <person name="Castanera R."/>
            <person name="Culley D."/>
            <person name="Daum C."/>
            <person name="Ezra D."/>
            <person name="Gonzalez J."/>
            <person name="Henrissat B."/>
            <person name="Kuo A."/>
            <person name="Liang C."/>
            <person name="Lipzen A."/>
            <person name="Lutzoni F."/>
            <person name="Magnuson J."/>
            <person name="Mondo S."/>
            <person name="Nolan M."/>
            <person name="Ohm R."/>
            <person name="Pangilinan J."/>
            <person name="Park H.-J."/>
            <person name="Ramirez L."/>
            <person name="Alfaro M."/>
            <person name="Sun H."/>
            <person name="Tritt A."/>
            <person name="Yoshinaga Y."/>
            <person name="Zwiers L.-H."/>
            <person name="Turgeon B."/>
            <person name="Goodwin S."/>
            <person name="Spatafora J."/>
            <person name="Crous P."/>
            <person name="Grigoriev I."/>
        </authorList>
    </citation>
    <scope>NUCLEOTIDE SEQUENCE</scope>
    <source>
        <strain evidence="3">CBS 107.79</strain>
    </source>
</reference>
<dbReference type="EMBL" id="ML976757">
    <property type="protein sequence ID" value="KAF1965720.1"/>
    <property type="molecule type" value="Genomic_DNA"/>
</dbReference>
<feature type="domain" description="HTH myb-type" evidence="2">
    <location>
        <begin position="1"/>
        <end position="50"/>
    </location>
</feature>
<sequence>KQSRWSTEEDDLIIELRGQGKKWSDIATQLPGRSSTSCRLRYQNYLEKNVIWGEEDKNRLAMVYARFKAQMWQEVAKEMGIPWRLAERMHWELGEQAMSARLVPYALAS</sequence>
<dbReference type="GO" id="GO:0000981">
    <property type="term" value="F:DNA-binding transcription factor activity, RNA polymerase II-specific"/>
    <property type="evidence" value="ECO:0007669"/>
    <property type="project" value="TreeGrafter"/>
</dbReference>
<dbReference type="GO" id="GO:0005634">
    <property type="term" value="C:nucleus"/>
    <property type="evidence" value="ECO:0007669"/>
    <property type="project" value="TreeGrafter"/>
</dbReference>
<dbReference type="SUPFAM" id="SSF46689">
    <property type="entry name" value="Homeodomain-like"/>
    <property type="match status" value="1"/>
</dbReference>
<dbReference type="PROSITE" id="PS50090">
    <property type="entry name" value="MYB_LIKE"/>
    <property type="match status" value="1"/>
</dbReference>